<evidence type="ECO:0000313" key="2">
    <source>
        <dbReference type="EMBL" id="CAL1536897.1"/>
    </source>
</evidence>
<organism evidence="2 3">
    <name type="scientific">Lymnaea stagnalis</name>
    <name type="common">Great pond snail</name>
    <name type="synonym">Helix stagnalis</name>
    <dbReference type="NCBI Taxonomy" id="6523"/>
    <lineage>
        <taxon>Eukaryota</taxon>
        <taxon>Metazoa</taxon>
        <taxon>Spiralia</taxon>
        <taxon>Lophotrochozoa</taxon>
        <taxon>Mollusca</taxon>
        <taxon>Gastropoda</taxon>
        <taxon>Heterobranchia</taxon>
        <taxon>Euthyneura</taxon>
        <taxon>Panpulmonata</taxon>
        <taxon>Hygrophila</taxon>
        <taxon>Lymnaeoidea</taxon>
        <taxon>Lymnaeidae</taxon>
        <taxon>Lymnaea</taxon>
    </lineage>
</organism>
<feature type="region of interest" description="Disordered" evidence="1">
    <location>
        <begin position="372"/>
        <end position="410"/>
    </location>
</feature>
<feature type="compositionally biased region" description="Basic and acidic residues" evidence="1">
    <location>
        <begin position="903"/>
        <end position="920"/>
    </location>
</feature>
<feature type="compositionally biased region" description="Polar residues" evidence="1">
    <location>
        <begin position="396"/>
        <end position="407"/>
    </location>
</feature>
<feature type="compositionally biased region" description="Basic and acidic residues" evidence="1">
    <location>
        <begin position="372"/>
        <end position="391"/>
    </location>
</feature>
<feature type="compositionally biased region" description="Polar residues" evidence="1">
    <location>
        <begin position="861"/>
        <end position="881"/>
    </location>
</feature>
<dbReference type="AlphaFoldDB" id="A0AAV2HS12"/>
<protein>
    <submittedName>
        <fullName evidence="2">Uncharacterized protein</fullName>
    </submittedName>
</protein>
<comment type="caution">
    <text evidence="2">The sequence shown here is derived from an EMBL/GenBank/DDBJ whole genome shotgun (WGS) entry which is preliminary data.</text>
</comment>
<proteinExistence type="predicted"/>
<keyword evidence="3" id="KW-1185">Reference proteome</keyword>
<feature type="compositionally biased region" description="Low complexity" evidence="1">
    <location>
        <begin position="943"/>
        <end position="955"/>
    </location>
</feature>
<name>A0AAV2HS12_LYMST</name>
<feature type="region of interest" description="Disordered" evidence="1">
    <location>
        <begin position="1095"/>
        <end position="1118"/>
    </location>
</feature>
<dbReference type="EMBL" id="CAXITT010000242">
    <property type="protein sequence ID" value="CAL1536897.1"/>
    <property type="molecule type" value="Genomic_DNA"/>
</dbReference>
<accession>A0AAV2HS12</accession>
<feature type="compositionally biased region" description="Basic and acidic residues" evidence="1">
    <location>
        <begin position="475"/>
        <end position="492"/>
    </location>
</feature>
<gene>
    <name evidence="2" type="ORF">GSLYS_00010810001</name>
</gene>
<feature type="region of interest" description="Disordered" evidence="1">
    <location>
        <begin position="900"/>
        <end position="982"/>
    </location>
</feature>
<feature type="region of interest" description="Disordered" evidence="1">
    <location>
        <begin position="850"/>
        <end position="881"/>
    </location>
</feature>
<sequence>MENPEAFLDILTIRSLKERYHGGSESDDNDFSMDTTSNHDDLETFVRDFRIDDSISDCFADSDSLASADIGVNCKPSSKIPITVVRVATTDLDLNGPETPFLPDVTPEFSPTRRHNIVTSLFHKRIKQNEAGSGQDNLKNSNKCGNVDRLMEASDQHRLHCDNENFQTLKRLIKTSGSTLERDSEIENIDVFHSRITGHSQKSNHETTLMQKEPHFPKISPNKSNTMFSNLDPHQAEQLKHDKDLKATKKFGLNWVWSNTLKKCKRKVPSIPNTKKQLSEVGVGADSNGLGCNVKEIQEDKQQDKPFPYHDHQGLPLDEPETDFDEIITNHVPGKLRAQFQAKSEPNLGQQEVMNKTVHVDMYKRRSEGFVYDPGEHFNEDSDGISRRQLEKGSASRISSKLPQSSDGDLITKLHQPPYILNISDVPTSNDHTSHLPCRLDQSISISNPPVGPALKMDPTLEDNNPLMVPNSSDGHGHTDRVASKGQGKRESSTICETQDTKGLSPAVERCLLEMINRELVKRTMVTQTQLVSLSHLLAELVSKFNGSDIIETLSTASSQLKLLSQSPHLDQDISSFVEQTNLQLQRTRMFLQDFNFSVMRIKDQTRQPVEPTHCGYREEDCKENQFQIRSLLLEAYDLAKQRPQDLNQQLQLLISHHLNSRVHNDNILSANELKTNRHSYSSMEPAAMKNEGPLLNGHNEQASSKYQNVLVQGDGLYTPSRTKVGQTLSDIPNQRNKPSVLNPDDKYPNVSVGVSAPASCVGLTAEASDTTSTVTSDAQTVIYVKNIILPEQRCGNGLQKVNTLNNQKKVLSSELLSRPYYQLVSQCKEQEPTNPAQFERFQDKLDFSSHTSHRPDIIHSSDTLSGHTAGTGENSTLTNSSHQNYTKFLNRNEWNGNAFQSKAEKSADVSRRKHYEYTRRSRRKRRRSLSETRYVRRKHNLSVTTASTSSTRSTRSTEKSEQSSKRRYGHSLRIYSSSRSASARLQKNYVDDCWSDNESDDEDDDDDDGDTKRLVRVNVENEDLPDEALRVQRLHRHLQSVQKLHQSNDDIIETIITGTGEKLIPHPQSCDLSQTPNLGVSHGSVGMSLPLRTSQTVNTAGGNNPPPHATRKQNAGQRFPKIKKLLGPHLFNHEKMTSQGVPMREMTESEFEETYERRNDATVRRRKQMDMGIPWDQLTFSESDESDSQENKPRDKALTQNTTSGLCDETVKSMQREFF</sequence>
<evidence type="ECO:0000256" key="1">
    <source>
        <dbReference type="SAM" id="MobiDB-lite"/>
    </source>
</evidence>
<feature type="region of interest" description="Disordered" evidence="1">
    <location>
        <begin position="725"/>
        <end position="746"/>
    </location>
</feature>
<feature type="compositionally biased region" description="Basic and acidic residues" evidence="1">
    <location>
        <begin position="956"/>
        <end position="965"/>
    </location>
</feature>
<feature type="compositionally biased region" description="Basic and acidic residues" evidence="1">
    <location>
        <begin position="850"/>
        <end position="860"/>
    </location>
</feature>
<dbReference type="Proteomes" id="UP001497497">
    <property type="component" value="Unassembled WGS sequence"/>
</dbReference>
<feature type="compositionally biased region" description="Polar residues" evidence="1">
    <location>
        <begin position="725"/>
        <end position="740"/>
    </location>
</feature>
<reference evidence="2 3" key="1">
    <citation type="submission" date="2024-04" db="EMBL/GenBank/DDBJ databases">
        <authorList>
            <consortium name="Genoscope - CEA"/>
            <person name="William W."/>
        </authorList>
    </citation>
    <scope>NUCLEOTIDE SEQUENCE [LARGE SCALE GENOMIC DNA]</scope>
</reference>
<feature type="region of interest" description="Disordered" evidence="1">
    <location>
        <begin position="1175"/>
        <end position="1212"/>
    </location>
</feature>
<feature type="region of interest" description="Disordered" evidence="1">
    <location>
        <begin position="468"/>
        <end position="501"/>
    </location>
</feature>
<evidence type="ECO:0000313" key="3">
    <source>
        <dbReference type="Proteomes" id="UP001497497"/>
    </source>
</evidence>